<organism evidence="1 2">
    <name type="scientific">Caerostris extrusa</name>
    <name type="common">Bark spider</name>
    <name type="synonym">Caerostris bankana</name>
    <dbReference type="NCBI Taxonomy" id="172846"/>
    <lineage>
        <taxon>Eukaryota</taxon>
        <taxon>Metazoa</taxon>
        <taxon>Ecdysozoa</taxon>
        <taxon>Arthropoda</taxon>
        <taxon>Chelicerata</taxon>
        <taxon>Arachnida</taxon>
        <taxon>Araneae</taxon>
        <taxon>Araneomorphae</taxon>
        <taxon>Entelegynae</taxon>
        <taxon>Araneoidea</taxon>
        <taxon>Araneidae</taxon>
        <taxon>Caerostris</taxon>
    </lineage>
</organism>
<proteinExistence type="predicted"/>
<sequence length="135" mass="15760">MLRRDNHSAKSQDDDIRSHKELIEALFEALPHIHFKQLFRYVDGVGTFMCDETTHIWDKISNGKIQSTLSNLVESNVSNLSPRETKLVGQFNYLTYLRQCFQAFMEDPEFIKKLDNNTHLFALQNGVLDSFHQKI</sequence>
<accession>A0AAV4NKT5</accession>
<reference evidence="1 2" key="1">
    <citation type="submission" date="2021-06" db="EMBL/GenBank/DDBJ databases">
        <title>Caerostris extrusa draft genome.</title>
        <authorList>
            <person name="Kono N."/>
            <person name="Arakawa K."/>
        </authorList>
    </citation>
    <scope>NUCLEOTIDE SEQUENCE [LARGE SCALE GENOMIC DNA]</scope>
</reference>
<evidence type="ECO:0000313" key="2">
    <source>
        <dbReference type="Proteomes" id="UP001054945"/>
    </source>
</evidence>
<dbReference type="AlphaFoldDB" id="A0AAV4NKT5"/>
<comment type="caution">
    <text evidence="1">The sequence shown here is derived from an EMBL/GenBank/DDBJ whole genome shotgun (WGS) entry which is preliminary data.</text>
</comment>
<keyword evidence="2" id="KW-1185">Reference proteome</keyword>
<gene>
    <name evidence="1" type="ORF">CEXT_703501</name>
</gene>
<dbReference type="Proteomes" id="UP001054945">
    <property type="component" value="Unassembled WGS sequence"/>
</dbReference>
<protein>
    <submittedName>
        <fullName evidence="1">Uncharacterized protein</fullName>
    </submittedName>
</protein>
<name>A0AAV4NKT5_CAEEX</name>
<dbReference type="EMBL" id="BPLR01003512">
    <property type="protein sequence ID" value="GIX85419.1"/>
    <property type="molecule type" value="Genomic_DNA"/>
</dbReference>
<evidence type="ECO:0000313" key="1">
    <source>
        <dbReference type="EMBL" id="GIX85419.1"/>
    </source>
</evidence>